<dbReference type="AlphaFoldDB" id="A0A4S3PRJ5"/>
<dbReference type="Gene3D" id="1.20.1250.20">
    <property type="entry name" value="MFS general substrate transporter like domains"/>
    <property type="match status" value="1"/>
</dbReference>
<dbReference type="PANTHER" id="PTHR23531:SF2">
    <property type="entry name" value="PERMEASE"/>
    <property type="match status" value="1"/>
</dbReference>
<reference evidence="8 9" key="1">
    <citation type="journal article" date="2019" name="Indoor Air">
        <title>Impacts of indoor surface finishes on bacterial viability.</title>
        <authorList>
            <person name="Hu J."/>
            <person name="Maamar S.B."/>
            <person name="Glawe A.J."/>
            <person name="Gottel N."/>
            <person name="Gilbert J.A."/>
            <person name="Hartmann E.M."/>
        </authorList>
    </citation>
    <scope>NUCLEOTIDE SEQUENCE [LARGE SCALE GENOMIC DNA]</scope>
    <source>
        <strain evidence="8 9">AF060A6</strain>
    </source>
</reference>
<name>A0A4S3PRJ5_9BACI</name>
<feature type="transmembrane region" description="Helical" evidence="6">
    <location>
        <begin position="101"/>
        <end position="124"/>
    </location>
</feature>
<evidence type="ECO:0000259" key="7">
    <source>
        <dbReference type="PROSITE" id="PS50850"/>
    </source>
</evidence>
<feature type="transmembrane region" description="Helical" evidence="6">
    <location>
        <begin position="298"/>
        <end position="321"/>
    </location>
</feature>
<feature type="transmembrane region" description="Helical" evidence="6">
    <location>
        <begin position="275"/>
        <end position="292"/>
    </location>
</feature>
<keyword evidence="5 6" id="KW-0472">Membrane</keyword>
<protein>
    <submittedName>
        <fullName evidence="8">MFS transporter</fullName>
    </submittedName>
</protein>
<dbReference type="PROSITE" id="PS50850">
    <property type="entry name" value="MFS"/>
    <property type="match status" value="1"/>
</dbReference>
<dbReference type="RefSeq" id="WP_136380092.1">
    <property type="nucleotide sequence ID" value="NZ_SLUB01000023.1"/>
</dbReference>
<evidence type="ECO:0000313" key="9">
    <source>
        <dbReference type="Proteomes" id="UP000306477"/>
    </source>
</evidence>
<dbReference type="EMBL" id="SLUB01000023">
    <property type="protein sequence ID" value="THE11876.1"/>
    <property type="molecule type" value="Genomic_DNA"/>
</dbReference>
<feature type="transmembrane region" description="Helical" evidence="6">
    <location>
        <begin position="77"/>
        <end position="95"/>
    </location>
</feature>
<feature type="transmembrane region" description="Helical" evidence="6">
    <location>
        <begin position="365"/>
        <end position="383"/>
    </location>
</feature>
<accession>A0A4S3PRJ5</accession>
<feature type="transmembrane region" description="Helical" evidence="6">
    <location>
        <begin position="333"/>
        <end position="353"/>
    </location>
</feature>
<evidence type="ECO:0000313" key="8">
    <source>
        <dbReference type="EMBL" id="THE11876.1"/>
    </source>
</evidence>
<dbReference type="GO" id="GO:0022857">
    <property type="term" value="F:transmembrane transporter activity"/>
    <property type="evidence" value="ECO:0007669"/>
    <property type="project" value="InterPro"/>
</dbReference>
<evidence type="ECO:0000256" key="2">
    <source>
        <dbReference type="ARBA" id="ARBA00022448"/>
    </source>
</evidence>
<gene>
    <name evidence="8" type="ORF">E1I69_13405</name>
</gene>
<keyword evidence="2" id="KW-0813">Transport</keyword>
<proteinExistence type="predicted"/>
<dbReference type="InterPro" id="IPR011701">
    <property type="entry name" value="MFS"/>
</dbReference>
<dbReference type="Proteomes" id="UP000306477">
    <property type="component" value="Unassembled WGS sequence"/>
</dbReference>
<dbReference type="OrthoDB" id="9814001at2"/>
<dbReference type="Pfam" id="PF07690">
    <property type="entry name" value="MFS_1"/>
    <property type="match status" value="1"/>
</dbReference>
<evidence type="ECO:0000256" key="4">
    <source>
        <dbReference type="ARBA" id="ARBA00022989"/>
    </source>
</evidence>
<dbReference type="GO" id="GO:0005886">
    <property type="term" value="C:plasma membrane"/>
    <property type="evidence" value="ECO:0007669"/>
    <property type="project" value="UniProtKB-SubCell"/>
</dbReference>
<keyword evidence="4 6" id="KW-1133">Transmembrane helix</keyword>
<dbReference type="InterPro" id="IPR020846">
    <property type="entry name" value="MFS_dom"/>
</dbReference>
<dbReference type="SUPFAM" id="SSF103473">
    <property type="entry name" value="MFS general substrate transporter"/>
    <property type="match status" value="1"/>
</dbReference>
<comment type="subcellular location">
    <subcellularLocation>
        <location evidence="1">Cell membrane</location>
        <topology evidence="1">Multi-pass membrane protein</topology>
    </subcellularLocation>
</comment>
<dbReference type="InterPro" id="IPR036259">
    <property type="entry name" value="MFS_trans_sf"/>
</dbReference>
<keyword evidence="9" id="KW-1185">Reference proteome</keyword>
<feature type="transmembrane region" description="Helical" evidence="6">
    <location>
        <begin position="47"/>
        <end position="65"/>
    </location>
</feature>
<feature type="transmembrane region" description="Helical" evidence="6">
    <location>
        <begin position="212"/>
        <end position="233"/>
    </location>
</feature>
<evidence type="ECO:0000256" key="6">
    <source>
        <dbReference type="SAM" id="Phobius"/>
    </source>
</evidence>
<keyword evidence="3 6" id="KW-0812">Transmembrane</keyword>
<evidence type="ECO:0000256" key="5">
    <source>
        <dbReference type="ARBA" id="ARBA00023136"/>
    </source>
</evidence>
<dbReference type="InterPro" id="IPR052714">
    <property type="entry name" value="MFS_Exporter"/>
</dbReference>
<dbReference type="CDD" id="cd17489">
    <property type="entry name" value="MFS_YfcJ_like"/>
    <property type="match status" value="1"/>
</dbReference>
<organism evidence="8 9">
    <name type="scientific">Bacillus timonensis</name>
    <dbReference type="NCBI Taxonomy" id="1033734"/>
    <lineage>
        <taxon>Bacteria</taxon>
        <taxon>Bacillati</taxon>
        <taxon>Bacillota</taxon>
        <taxon>Bacilli</taxon>
        <taxon>Bacillales</taxon>
        <taxon>Bacillaceae</taxon>
        <taxon>Bacillus</taxon>
    </lineage>
</organism>
<evidence type="ECO:0000256" key="1">
    <source>
        <dbReference type="ARBA" id="ARBA00004651"/>
    </source>
</evidence>
<dbReference type="PANTHER" id="PTHR23531">
    <property type="entry name" value="QUINOLENE RESISTANCE PROTEIN NORA"/>
    <property type="match status" value="1"/>
</dbReference>
<feature type="transmembrane region" description="Helical" evidence="6">
    <location>
        <begin position="12"/>
        <end position="35"/>
    </location>
</feature>
<dbReference type="STRING" id="1033734.GCA_000285535_01963"/>
<evidence type="ECO:0000256" key="3">
    <source>
        <dbReference type="ARBA" id="ARBA00022692"/>
    </source>
</evidence>
<feature type="transmembrane region" description="Helical" evidence="6">
    <location>
        <begin position="163"/>
        <end position="184"/>
    </location>
</feature>
<feature type="transmembrane region" description="Helical" evidence="6">
    <location>
        <begin position="136"/>
        <end position="157"/>
    </location>
</feature>
<comment type="caution">
    <text evidence="8">The sequence shown here is derived from an EMBL/GenBank/DDBJ whole genome shotgun (WGS) entry which is preliminary data.</text>
</comment>
<feature type="domain" description="Major facilitator superfamily (MFS) profile" evidence="7">
    <location>
        <begin position="10"/>
        <end position="388"/>
    </location>
</feature>
<sequence length="398" mass="44154">MKQSKLWTKDFIIMFFTSFFIALVYFLLVTTMAVYAIQQFNASESMAGLAASIFVIGAVLSRVFTGRYLDTIGRKKVLLVGVLLFFVPTLLYFNITNMYLLLLVRFIHGVAFGISTTALATIVIDIIPKERRGEGIGYFFLNHTLATSIGPFLGLFINQHAGFTMIFIVCTLMSIVSLVIPLFLRIPRSVMTEEQRNSLKGFKLSNFFEKKAVPMSLMIAIMGFVYSGILTFMTPYATEINLLEAASFFFLVYSIVLLISRPLTGKLLDKKGDNLVVYPSIISYAMGLLILSQSNNSFTFLVSSVFIALGFGTMQSCFQAIAIKESPKHRVGLATSTFLIFCDFGVGIGPFLLGAIVPMLGFRGLYLALAIILFLCIFLYFSLHGNKAANQKSYTKAS</sequence>
<feature type="transmembrane region" description="Helical" evidence="6">
    <location>
        <begin position="245"/>
        <end position="263"/>
    </location>
</feature>